<dbReference type="EMBL" id="JAPTSV010000001">
    <property type="protein sequence ID" value="KAJ1531397.1"/>
    <property type="molecule type" value="Genomic_DNA"/>
</dbReference>
<sequence>MISRWKQGLEEARAWTGISTRLEEATQGAKLSHPITKTRQLYWHSMPDQPTPAPMWGIIEASMGVEIPYKLLLDMNGFDNFISLKEFNSEDLDGVVKFGNDGSIKKIVKEDDLCLYVPRGDHESFMFVPGTRKLIYKVLEFAKKNHQTVDKSLATKRVLSSLRNSGPSVVKKSKSIDDNDVSGQNKSMAVVPSCDFF</sequence>
<organism evidence="1 2">
    <name type="scientific">Megalurothrips usitatus</name>
    <name type="common">bean blossom thrips</name>
    <dbReference type="NCBI Taxonomy" id="439358"/>
    <lineage>
        <taxon>Eukaryota</taxon>
        <taxon>Metazoa</taxon>
        <taxon>Ecdysozoa</taxon>
        <taxon>Arthropoda</taxon>
        <taxon>Hexapoda</taxon>
        <taxon>Insecta</taxon>
        <taxon>Pterygota</taxon>
        <taxon>Neoptera</taxon>
        <taxon>Paraneoptera</taxon>
        <taxon>Thysanoptera</taxon>
        <taxon>Terebrantia</taxon>
        <taxon>Thripoidea</taxon>
        <taxon>Thripidae</taxon>
        <taxon>Megalurothrips</taxon>
    </lineage>
</organism>
<proteinExistence type="predicted"/>
<dbReference type="AlphaFoldDB" id="A0AAV7Y467"/>
<keyword evidence="2" id="KW-1185">Reference proteome</keyword>
<gene>
    <name evidence="1" type="ORF">ONE63_000078</name>
</gene>
<dbReference type="Proteomes" id="UP001075354">
    <property type="component" value="Chromosome 1"/>
</dbReference>
<comment type="caution">
    <text evidence="1">The sequence shown here is derived from an EMBL/GenBank/DDBJ whole genome shotgun (WGS) entry which is preliminary data.</text>
</comment>
<evidence type="ECO:0000313" key="1">
    <source>
        <dbReference type="EMBL" id="KAJ1531397.1"/>
    </source>
</evidence>
<evidence type="ECO:0000313" key="2">
    <source>
        <dbReference type="Proteomes" id="UP001075354"/>
    </source>
</evidence>
<name>A0AAV7Y467_9NEOP</name>
<reference evidence="1" key="1">
    <citation type="submission" date="2022-12" db="EMBL/GenBank/DDBJ databases">
        <title>Chromosome-level genome assembly of the bean flower thrips Megalurothrips usitatus.</title>
        <authorList>
            <person name="Ma L."/>
            <person name="Liu Q."/>
            <person name="Li H."/>
            <person name="Cai W."/>
        </authorList>
    </citation>
    <scope>NUCLEOTIDE SEQUENCE</scope>
    <source>
        <strain evidence="1">Cailab_2022a</strain>
    </source>
</reference>
<accession>A0AAV7Y467</accession>
<protein>
    <submittedName>
        <fullName evidence="1">Uncharacterized protein</fullName>
    </submittedName>
</protein>